<evidence type="ECO:0000256" key="3">
    <source>
        <dbReference type="ARBA" id="ARBA00022692"/>
    </source>
</evidence>
<feature type="transmembrane region" description="Helical" evidence="6">
    <location>
        <begin position="340"/>
        <end position="363"/>
    </location>
</feature>
<dbReference type="OrthoDB" id="5963930at2"/>
<dbReference type="Gene3D" id="1.20.1640.10">
    <property type="entry name" value="Multidrug efflux transporter AcrB transmembrane domain"/>
    <property type="match status" value="2"/>
</dbReference>
<evidence type="ECO:0000256" key="5">
    <source>
        <dbReference type="ARBA" id="ARBA00023136"/>
    </source>
</evidence>
<keyword evidence="9" id="KW-1185">Reference proteome</keyword>
<feature type="transmembrane region" description="Helical" evidence="6">
    <location>
        <begin position="296"/>
        <end position="319"/>
    </location>
</feature>
<protein>
    <submittedName>
        <fullName evidence="8">MMPL family transporter</fullName>
    </submittedName>
</protein>
<feature type="transmembrane region" description="Helical" evidence="6">
    <location>
        <begin position="418"/>
        <end position="445"/>
    </location>
</feature>
<feature type="transmembrane region" description="Helical" evidence="6">
    <location>
        <begin position="243"/>
        <end position="261"/>
    </location>
</feature>
<dbReference type="PANTHER" id="PTHR33406">
    <property type="entry name" value="MEMBRANE PROTEIN MJ1562-RELATED"/>
    <property type="match status" value="1"/>
</dbReference>
<evidence type="ECO:0000259" key="7">
    <source>
        <dbReference type="PROSITE" id="PS50156"/>
    </source>
</evidence>
<keyword evidence="5 6" id="KW-0472">Membrane</keyword>
<feature type="transmembrane region" description="Helical" evidence="6">
    <location>
        <begin position="675"/>
        <end position="698"/>
    </location>
</feature>
<dbReference type="AlphaFoldDB" id="A0A9X4YE72"/>
<organism evidence="8 9">
    <name type="scientific">Vreelandella halophila</name>
    <dbReference type="NCBI Taxonomy" id="86177"/>
    <lineage>
        <taxon>Bacteria</taxon>
        <taxon>Pseudomonadati</taxon>
        <taxon>Pseudomonadota</taxon>
        <taxon>Gammaproteobacteria</taxon>
        <taxon>Oceanospirillales</taxon>
        <taxon>Halomonadaceae</taxon>
        <taxon>Vreelandella</taxon>
    </lineage>
</organism>
<evidence type="ECO:0000256" key="1">
    <source>
        <dbReference type="ARBA" id="ARBA00004651"/>
    </source>
</evidence>
<feature type="transmembrane region" description="Helical" evidence="6">
    <location>
        <begin position="30"/>
        <end position="48"/>
    </location>
</feature>
<dbReference type="RefSeq" id="WP_160898510.1">
    <property type="nucleotide sequence ID" value="NZ_WMEX01000003.1"/>
</dbReference>
<evidence type="ECO:0000256" key="6">
    <source>
        <dbReference type="SAM" id="Phobius"/>
    </source>
</evidence>
<proteinExistence type="predicted"/>
<dbReference type="PROSITE" id="PS50156">
    <property type="entry name" value="SSD"/>
    <property type="match status" value="1"/>
</dbReference>
<dbReference type="EMBL" id="WMEX01000003">
    <property type="protein sequence ID" value="MYL26345.1"/>
    <property type="molecule type" value="Genomic_DNA"/>
</dbReference>
<dbReference type="SUPFAM" id="SSF82866">
    <property type="entry name" value="Multidrug efflux transporter AcrB transmembrane domain"/>
    <property type="match status" value="2"/>
</dbReference>
<evidence type="ECO:0000313" key="9">
    <source>
        <dbReference type="Proteomes" id="UP000460751"/>
    </source>
</evidence>
<feature type="domain" description="SSD" evidence="7">
    <location>
        <begin position="272"/>
        <end position="394"/>
    </location>
</feature>
<dbReference type="Pfam" id="PF03176">
    <property type="entry name" value="MMPL"/>
    <property type="match status" value="2"/>
</dbReference>
<name>A0A9X4YE72_9GAMM</name>
<comment type="caution">
    <text evidence="8">The sequence shown here is derived from an EMBL/GenBank/DDBJ whole genome shotgun (WGS) entry which is preliminary data.</text>
</comment>
<gene>
    <name evidence="8" type="ORF">GLW01_06005</name>
</gene>
<dbReference type="Proteomes" id="UP000460751">
    <property type="component" value="Unassembled WGS sequence"/>
</dbReference>
<evidence type="ECO:0000313" key="8">
    <source>
        <dbReference type="EMBL" id="MYL26345.1"/>
    </source>
</evidence>
<dbReference type="GO" id="GO:0005886">
    <property type="term" value="C:plasma membrane"/>
    <property type="evidence" value="ECO:0007669"/>
    <property type="project" value="UniProtKB-SubCell"/>
</dbReference>
<dbReference type="InterPro" id="IPR050545">
    <property type="entry name" value="Mycobact_MmpL"/>
</dbReference>
<feature type="transmembrane region" description="Helical" evidence="6">
    <location>
        <begin position="369"/>
        <end position="397"/>
    </location>
</feature>
<feature type="transmembrane region" description="Helical" evidence="6">
    <location>
        <begin position="268"/>
        <end position="290"/>
    </location>
</feature>
<keyword evidence="3 6" id="KW-0812">Transmembrane</keyword>
<feature type="transmembrane region" description="Helical" evidence="6">
    <location>
        <begin position="756"/>
        <end position="780"/>
    </location>
</feature>
<feature type="transmembrane region" description="Helical" evidence="6">
    <location>
        <begin position="727"/>
        <end position="744"/>
    </location>
</feature>
<reference evidence="8 9" key="1">
    <citation type="submission" date="2019-11" db="EMBL/GenBank/DDBJ databases">
        <title>Genome sequences of 17 halophilic strains isolated from different environments.</title>
        <authorList>
            <person name="Furrow R.E."/>
        </authorList>
    </citation>
    <scope>NUCLEOTIDE SEQUENCE [LARGE SCALE GENOMIC DNA]</scope>
    <source>
        <strain evidence="8 9">22507_15_FS</strain>
    </source>
</reference>
<evidence type="ECO:0000256" key="2">
    <source>
        <dbReference type="ARBA" id="ARBA00022475"/>
    </source>
</evidence>
<evidence type="ECO:0000256" key="4">
    <source>
        <dbReference type="ARBA" id="ARBA00022989"/>
    </source>
</evidence>
<sequence>MSNWNSDGERRAPSAGAEPMIERLIFNSRPIILIVFLALTLFLGYNAVKIQPDASFERLIPLEHPYIVNMMEHREDLSNLGNFVRIAVENEDGTIFEKEYMETLEKITDEVFYLNGVNRSGLKSLWTPNVRWQEVTEEGFQGGTVIPDDYNGSEESLDQLRDNVLRSSTIGSLVADDFESSIIYAPLLERNPETGEPIDYRNFSRQLEEKIRQQFEEQNPSVDIHIVGFAKLVGDLIEGIESVALFALITIVLTTVFLFWYSRCIAGTVVPVIVSIIAVFWQMGILRLLGYGLDPYSVLVPFLVFAIGISHGVQVVNAMALEAAKGFDPLTSARLAFRSLYIPGIVALVSDAFGFLTLLFIEIDVIRDLAVAAGIGVAVIIITNLVLHPVIMSYIGITKGGVKHVQNHEGGADRKWRLMSYFAHPGVAPVSLLIAVVGFGVAMYYKQDLKVGDLDQGAPELRPDSQYNQDNRFIVDNYSQSADVLVVMVETPSETCTEYPVLRSLDRLQWRLANTEGVESTGSLADVSKIVTRALNEGNWNWYEISRNQTIINASIRQAPSGMINTDCSLTPLVAYLDDHKAETLRRVTDEVEDFADEYNNDRHRFLLGAGNAGVEAATNEVIASAKNKMLLAVYGVVSLLCLISFRSVRAVLCVILPLGLTSIIAEALMAQAGIAIKVATLPVIALGVGIGVDYGIYMFSKLERFLKAGYPLQEAYFETLRSTGKAVAFTGITLALGVFTWMLSPIKFQADMGLLLTFMFLWNMVGAIWLMPALARFLLKPEKIAAKAGNGP</sequence>
<dbReference type="InterPro" id="IPR000731">
    <property type="entry name" value="SSD"/>
</dbReference>
<accession>A0A9X4YE72</accession>
<comment type="subcellular location">
    <subcellularLocation>
        <location evidence="1">Cell membrane</location>
        <topology evidence="1">Multi-pass membrane protein</topology>
    </subcellularLocation>
</comment>
<keyword evidence="4 6" id="KW-1133">Transmembrane helix</keyword>
<feature type="transmembrane region" description="Helical" evidence="6">
    <location>
        <begin position="651"/>
        <end position="669"/>
    </location>
</feature>
<keyword evidence="2" id="KW-1003">Cell membrane</keyword>
<dbReference type="PANTHER" id="PTHR33406:SF10">
    <property type="entry name" value="SSD DOMAIN-CONTAINING PROTEIN"/>
    <property type="match status" value="1"/>
</dbReference>
<dbReference type="InterPro" id="IPR004869">
    <property type="entry name" value="MMPL_dom"/>
</dbReference>